<evidence type="ECO:0000313" key="4">
    <source>
        <dbReference type="EMBL" id="MBA8955307.1"/>
    </source>
</evidence>
<evidence type="ECO:0000313" key="5">
    <source>
        <dbReference type="Proteomes" id="UP000572680"/>
    </source>
</evidence>
<dbReference type="InterPro" id="IPR002347">
    <property type="entry name" value="SDR_fam"/>
</dbReference>
<dbReference type="NCBIfam" id="NF004514">
    <property type="entry name" value="PRK05855.1"/>
    <property type="match status" value="1"/>
</dbReference>
<evidence type="ECO:0000256" key="2">
    <source>
        <dbReference type="ARBA" id="ARBA00023002"/>
    </source>
</evidence>
<evidence type="ECO:0000259" key="3">
    <source>
        <dbReference type="SMART" id="SM00822"/>
    </source>
</evidence>
<dbReference type="InterPro" id="IPR020904">
    <property type="entry name" value="Sc_DH/Rdtase_CS"/>
</dbReference>
<name>A0A7W3LW35_ACTNM</name>
<reference evidence="4 5" key="1">
    <citation type="submission" date="2020-08" db="EMBL/GenBank/DDBJ databases">
        <title>Genomic Encyclopedia of Type Strains, Phase IV (KMG-IV): sequencing the most valuable type-strain genomes for metagenomic binning, comparative biology and taxonomic classification.</title>
        <authorList>
            <person name="Goeker M."/>
        </authorList>
    </citation>
    <scope>NUCLEOTIDE SEQUENCE [LARGE SCALE GENOMIC DNA]</scope>
    <source>
        <strain evidence="4 5">DSM 44197</strain>
    </source>
</reference>
<dbReference type="GO" id="GO:0016491">
    <property type="term" value="F:oxidoreductase activity"/>
    <property type="evidence" value="ECO:0007669"/>
    <property type="project" value="UniProtKB-KW"/>
</dbReference>
<dbReference type="SMART" id="SM00822">
    <property type="entry name" value="PKS_KR"/>
    <property type="match status" value="1"/>
</dbReference>
<proteinExistence type="inferred from homology"/>
<comment type="caution">
    <text evidence="4">The sequence shown here is derived from an EMBL/GenBank/DDBJ whole genome shotgun (WGS) entry which is preliminary data.</text>
</comment>
<dbReference type="Gene3D" id="3.40.50.1820">
    <property type="entry name" value="alpha/beta hydrolase"/>
    <property type="match status" value="1"/>
</dbReference>
<gene>
    <name evidence="4" type="ORF">HNR61_006981</name>
</gene>
<keyword evidence="2" id="KW-0560">Oxidoreductase</keyword>
<keyword evidence="5" id="KW-1185">Reference proteome</keyword>
<dbReference type="PANTHER" id="PTHR43391">
    <property type="entry name" value="RETINOL DEHYDROGENASE-RELATED"/>
    <property type="match status" value="1"/>
</dbReference>
<dbReference type="FunFam" id="3.40.50.720:FF:000084">
    <property type="entry name" value="Short-chain dehydrogenase reductase"/>
    <property type="match status" value="1"/>
</dbReference>
<dbReference type="PANTHER" id="PTHR43391:SF12">
    <property type="entry name" value="OXIDOREDUCTASE EPHD-RELATED"/>
    <property type="match status" value="1"/>
</dbReference>
<comment type="similarity">
    <text evidence="1">Belongs to the short-chain dehydrogenases/reductases (SDR) family.</text>
</comment>
<feature type="domain" description="Ketoreductase" evidence="3">
    <location>
        <begin position="325"/>
        <end position="505"/>
    </location>
</feature>
<dbReference type="EMBL" id="JACJIA010000011">
    <property type="protein sequence ID" value="MBA8955307.1"/>
    <property type="molecule type" value="Genomic_DNA"/>
</dbReference>
<accession>A0A7W3LW35</accession>
<dbReference type="RefSeq" id="WP_182847303.1">
    <property type="nucleotide sequence ID" value="NZ_BAAALP010000002.1"/>
</dbReference>
<dbReference type="SUPFAM" id="SSF53474">
    <property type="entry name" value="alpha/beta-Hydrolases"/>
    <property type="match status" value="1"/>
</dbReference>
<dbReference type="CDD" id="cd05233">
    <property type="entry name" value="SDR_c"/>
    <property type="match status" value="1"/>
</dbReference>
<dbReference type="Gene3D" id="3.40.50.720">
    <property type="entry name" value="NAD(P)-binding Rossmann-like Domain"/>
    <property type="match status" value="1"/>
</dbReference>
<dbReference type="InterPro" id="IPR036291">
    <property type="entry name" value="NAD(P)-bd_dom_sf"/>
</dbReference>
<dbReference type="InterPro" id="IPR057326">
    <property type="entry name" value="KR_dom"/>
</dbReference>
<evidence type="ECO:0000256" key="1">
    <source>
        <dbReference type="ARBA" id="ARBA00006484"/>
    </source>
</evidence>
<organism evidence="4 5">
    <name type="scientific">Actinomadura namibiensis</name>
    <dbReference type="NCBI Taxonomy" id="182080"/>
    <lineage>
        <taxon>Bacteria</taxon>
        <taxon>Bacillati</taxon>
        <taxon>Actinomycetota</taxon>
        <taxon>Actinomycetes</taxon>
        <taxon>Streptosporangiales</taxon>
        <taxon>Thermomonosporaceae</taxon>
        <taxon>Actinomadura</taxon>
    </lineage>
</organism>
<dbReference type="Pfam" id="PF00561">
    <property type="entry name" value="Abhydrolase_1"/>
    <property type="match status" value="1"/>
</dbReference>
<protein>
    <submittedName>
        <fullName evidence="4">NAD(P)-dependent dehydrogenase (Short-subunit alcohol dehydrogenase family)/pimeloyl-ACP methyl ester carboxylesterase</fullName>
    </submittedName>
</protein>
<dbReference type="InterPro" id="IPR000073">
    <property type="entry name" value="AB_hydrolase_1"/>
</dbReference>
<dbReference type="SUPFAM" id="SSF51735">
    <property type="entry name" value="NAD(P)-binding Rossmann-fold domains"/>
    <property type="match status" value="1"/>
</dbReference>
<dbReference type="Proteomes" id="UP000572680">
    <property type="component" value="Unassembled WGS sequence"/>
</dbReference>
<dbReference type="AlphaFoldDB" id="A0A7W3LW35"/>
<dbReference type="PROSITE" id="PS00061">
    <property type="entry name" value="ADH_SHORT"/>
    <property type="match status" value="1"/>
</dbReference>
<dbReference type="Pfam" id="PF00106">
    <property type="entry name" value="adh_short"/>
    <property type="match status" value="1"/>
</dbReference>
<sequence length="590" mass="63813">MTTVPSPARRARKVRGDGVDLAVYEQGDPRRPTVLLMHGYPDTHAVWDEVAAELAERYHVVRYDVRGAGASSRPFGRRRYTFSYLMADMRAVLDSTAPDRKVHLVGHDWGSIQGWEAACTMPDRFASFTSISGPCLDHVAHLTRRGLRRPTPRDLGRSLGQALRSWYIYFFQTPLLPETLWRAGITRLFTRALEAGEGVAPRAGHPARTLARDGAAGVGLYRANMAQRLRRPLDRRTSVPTQVIVPTRDLFVSPHLVAGLNARVPRLSLRTIDAGHWVVRSHPAVIARWIGEHITGATGGALTPAGSRALRRARVEAGRRPFEGSLVVVTGAGSGIGRATALAFAERGAEVVAADLDLPSARRTAELAGLVGPDAHAFEVDVSDAGAMEHFAKTVLHDLGVPDVVVNNAGIGMAGPFLEHTAEDWRRVLDVNLWGVIHGSRLFGAAMAERGEGGHIVNTASAAAFTPSRTLPAYATSKAAVLMLSECLRAELKGHGIGVSAICPGIVNTNITRASRFVGLAAEDQERRRHRASRAYALRNFGPESVAEQIVAAVRRDRAVVPVTPEAKVSRLVSRLSPGLMRLLARLDLG</sequence>
<dbReference type="PRINTS" id="PR00080">
    <property type="entry name" value="SDRFAMILY"/>
</dbReference>
<dbReference type="PRINTS" id="PR00081">
    <property type="entry name" value="GDHRDH"/>
</dbReference>
<dbReference type="InterPro" id="IPR029058">
    <property type="entry name" value="AB_hydrolase_fold"/>
</dbReference>